<keyword evidence="2" id="KW-0472">Membrane</keyword>
<evidence type="ECO:0000256" key="1">
    <source>
        <dbReference type="SAM" id="MobiDB-lite"/>
    </source>
</evidence>
<accession>M2U605</accession>
<reference evidence="3 4" key="1">
    <citation type="journal article" date="2013" name="Genome Announc.">
        <title>Draft Genome Sequence of Strain JLT2015T, Belonging to the Family Sphingomonadaceae of the Alphaproteobacteria.</title>
        <authorList>
            <person name="Tang K."/>
            <person name="Liu K."/>
            <person name="Li S."/>
            <person name="Jiao N."/>
        </authorList>
    </citation>
    <scope>NUCLEOTIDE SEQUENCE [LARGE SCALE GENOMIC DNA]</scope>
    <source>
        <strain evidence="3 4">JLT2015</strain>
    </source>
</reference>
<organism evidence="3 4">
    <name type="scientific">Pacificimonas flava</name>
    <dbReference type="NCBI Taxonomy" id="1234595"/>
    <lineage>
        <taxon>Bacteria</taxon>
        <taxon>Pseudomonadati</taxon>
        <taxon>Pseudomonadota</taxon>
        <taxon>Alphaproteobacteria</taxon>
        <taxon>Sphingomonadales</taxon>
        <taxon>Sphingosinicellaceae</taxon>
        <taxon>Pacificimonas</taxon>
    </lineage>
</organism>
<evidence type="ECO:0000313" key="4">
    <source>
        <dbReference type="Proteomes" id="UP000011717"/>
    </source>
</evidence>
<feature type="region of interest" description="Disordered" evidence="1">
    <location>
        <begin position="226"/>
        <end position="251"/>
    </location>
</feature>
<comment type="caution">
    <text evidence="3">The sequence shown here is derived from an EMBL/GenBank/DDBJ whole genome shotgun (WGS) entry which is preliminary data.</text>
</comment>
<feature type="region of interest" description="Disordered" evidence="1">
    <location>
        <begin position="375"/>
        <end position="411"/>
    </location>
</feature>
<evidence type="ECO:0000256" key="2">
    <source>
        <dbReference type="SAM" id="Phobius"/>
    </source>
</evidence>
<dbReference type="RefSeq" id="WP_008601168.1">
    <property type="nucleotide sequence ID" value="NZ_AMRV01000003.1"/>
</dbReference>
<sequence length="536" mass="55594">MDPAAHFKLTADPFSARGGLPPGNGPLAQAAEDLMTAIRRGERLINLVGGAGTERALLLGRAEAALTEAGVSVRRLAAADAGILMANRDADAVLVEDLYGDSSDVRAALQALATQIIKPAIVFAAEAPLFPGGEASLVRVPALTEDAARRYLAERLSAVGGDPSLFSGEAVEALVRAARGSLTRLRVLAGNALLDAALEDAHQVDAAHVGHAAAMLPAVHVADTAEAADREPAAAMAAEEGPEEPAPSIEPAPVSIDLTPAPRLMAEPAPVPAADRTAIDDGRDANVTSFLTNYTPDEPYHDEEAEHRSVLGLPGRKRWVFAGALAIAVLAAALLQWGGLTTKLFPRGDDTQAAATMTAEADAVRRPQLPLPIEEDAADADPVTLPETATGGAASPDGEDRTLPGESDADPLDAETAEVDLGSDVDTEEARPPLHVIVHYADGRTGARDRAESVAAYLRARGYDVASLRPAGFNIGRGSTRYFHSEDADRTEALNVQVTRVLTSLGADSSQVMDMTTATSAPAEGAVEVWVPSVPG</sequence>
<proteinExistence type="predicted"/>
<name>M2U605_9SPHN</name>
<keyword evidence="4" id="KW-1185">Reference proteome</keyword>
<feature type="transmembrane region" description="Helical" evidence="2">
    <location>
        <begin position="319"/>
        <end position="337"/>
    </location>
</feature>
<keyword evidence="2" id="KW-0812">Transmembrane</keyword>
<dbReference type="AlphaFoldDB" id="M2U605"/>
<evidence type="ECO:0000313" key="3">
    <source>
        <dbReference type="EMBL" id="EMD83433.1"/>
    </source>
</evidence>
<dbReference type="Proteomes" id="UP000011717">
    <property type="component" value="Unassembled WGS sequence"/>
</dbReference>
<gene>
    <name evidence="3" type="ORF">C725_1334</name>
</gene>
<protein>
    <submittedName>
        <fullName evidence="3">Uncharacterized protein</fullName>
    </submittedName>
</protein>
<dbReference type="EMBL" id="AMRV01000003">
    <property type="protein sequence ID" value="EMD83433.1"/>
    <property type="molecule type" value="Genomic_DNA"/>
</dbReference>
<keyword evidence="2" id="KW-1133">Transmembrane helix</keyword>